<dbReference type="InterPro" id="IPR029044">
    <property type="entry name" value="Nucleotide-diphossugar_trans"/>
</dbReference>
<reference evidence="2" key="1">
    <citation type="journal article" date="2013" name="Environ. Microbiol.">
        <title>Seasonally variable intestinal metagenomes of the red palm weevil (Rhynchophorus ferrugineus).</title>
        <authorList>
            <person name="Jia S."/>
            <person name="Zhang X."/>
            <person name="Zhang G."/>
            <person name="Yin A."/>
            <person name="Zhang S."/>
            <person name="Li F."/>
            <person name="Wang L."/>
            <person name="Zhao D."/>
            <person name="Yun Q."/>
            <person name="Tala"/>
            <person name="Wang J."/>
            <person name="Sun G."/>
            <person name="Baabdullah M."/>
            <person name="Yu X."/>
            <person name="Hu S."/>
            <person name="Al-Mssallem I.S."/>
            <person name="Yu J."/>
        </authorList>
    </citation>
    <scope>NUCLEOTIDE SEQUENCE</scope>
</reference>
<evidence type="ECO:0000313" key="2">
    <source>
        <dbReference type="EMBL" id="AIA92392.1"/>
    </source>
</evidence>
<dbReference type="EMBL" id="KF125069">
    <property type="protein sequence ID" value="AIA92392.1"/>
    <property type="molecule type" value="Genomic_DNA"/>
</dbReference>
<dbReference type="InterPro" id="IPR001173">
    <property type="entry name" value="Glyco_trans_2-like"/>
</dbReference>
<sequence>MEAAIFRNAQMQAAATPDITVVIPCKNEAANLPFLLDEVDQAMVGRAYEVIVVDDGSTDGTGD</sequence>
<accession>A0A060CBW7</accession>
<dbReference type="PANTHER" id="PTHR48090">
    <property type="entry name" value="UNDECAPRENYL-PHOSPHATE 4-DEOXY-4-FORMAMIDO-L-ARABINOSE TRANSFERASE-RELATED"/>
    <property type="match status" value="1"/>
</dbReference>
<organism evidence="2">
    <name type="scientific">uncultured Ochrobactrum sp</name>
    <dbReference type="NCBI Taxonomy" id="267632"/>
    <lineage>
        <taxon>Bacteria</taxon>
        <taxon>Pseudomonadati</taxon>
        <taxon>Pseudomonadota</taxon>
        <taxon>Alphaproteobacteria</taxon>
        <taxon>Hyphomicrobiales</taxon>
        <taxon>Brucellaceae</taxon>
        <taxon>Brucella/Ochrobactrum group</taxon>
        <taxon>Ochrobactrum</taxon>
        <taxon>environmental samples</taxon>
    </lineage>
</organism>
<dbReference type="InterPro" id="IPR050256">
    <property type="entry name" value="Glycosyltransferase_2"/>
</dbReference>
<dbReference type="Pfam" id="PF00535">
    <property type="entry name" value="Glycos_transf_2"/>
    <property type="match status" value="1"/>
</dbReference>
<protein>
    <submittedName>
        <fullName evidence="2">CAZy families GT2 protein</fullName>
    </submittedName>
</protein>
<feature type="domain" description="Glycosyltransferase 2-like" evidence="1">
    <location>
        <begin position="20"/>
        <end position="62"/>
    </location>
</feature>
<dbReference type="PANTHER" id="PTHR48090:SF7">
    <property type="entry name" value="RFBJ PROTEIN"/>
    <property type="match status" value="1"/>
</dbReference>
<feature type="non-terminal residue" evidence="2">
    <location>
        <position position="63"/>
    </location>
</feature>
<evidence type="ECO:0000259" key="1">
    <source>
        <dbReference type="Pfam" id="PF00535"/>
    </source>
</evidence>
<proteinExistence type="predicted"/>
<dbReference type="SUPFAM" id="SSF53448">
    <property type="entry name" value="Nucleotide-diphospho-sugar transferases"/>
    <property type="match status" value="1"/>
</dbReference>
<name>A0A060CBW7_9HYPH</name>
<dbReference type="Gene3D" id="3.90.550.10">
    <property type="entry name" value="Spore Coat Polysaccharide Biosynthesis Protein SpsA, Chain A"/>
    <property type="match status" value="1"/>
</dbReference>
<dbReference type="AlphaFoldDB" id="A0A060CBW7"/>